<dbReference type="AlphaFoldDB" id="A0A6N2LLM9"/>
<accession>A0A6N2LLM9</accession>
<dbReference type="InterPro" id="IPR017853">
    <property type="entry name" value="GH"/>
</dbReference>
<dbReference type="EMBL" id="CAADRP010001113">
    <property type="protein sequence ID" value="VFU36374.1"/>
    <property type="molecule type" value="Genomic_DNA"/>
</dbReference>
<evidence type="ECO:0000313" key="2">
    <source>
        <dbReference type="EMBL" id="VFU36374.1"/>
    </source>
</evidence>
<name>A0A6N2LLM9_SALVM</name>
<protein>
    <submittedName>
        <fullName evidence="2">Uncharacterized protein</fullName>
    </submittedName>
</protein>
<reference evidence="2" key="1">
    <citation type="submission" date="2019-03" db="EMBL/GenBank/DDBJ databases">
        <authorList>
            <person name="Mank J."/>
            <person name="Almeida P."/>
        </authorList>
    </citation>
    <scope>NUCLEOTIDE SEQUENCE</scope>
    <source>
        <strain evidence="2">78183</strain>
    </source>
</reference>
<dbReference type="SUPFAM" id="SSF51445">
    <property type="entry name" value="(Trans)glycosidases"/>
    <property type="match status" value="1"/>
</dbReference>
<gene>
    <name evidence="2" type="ORF">SVIM_LOCUS182709</name>
</gene>
<proteinExistence type="predicted"/>
<organism evidence="2">
    <name type="scientific">Salix viminalis</name>
    <name type="common">Common osier</name>
    <name type="synonym">Basket willow</name>
    <dbReference type="NCBI Taxonomy" id="40686"/>
    <lineage>
        <taxon>Eukaryota</taxon>
        <taxon>Viridiplantae</taxon>
        <taxon>Streptophyta</taxon>
        <taxon>Embryophyta</taxon>
        <taxon>Tracheophyta</taxon>
        <taxon>Spermatophyta</taxon>
        <taxon>Magnoliopsida</taxon>
        <taxon>eudicotyledons</taxon>
        <taxon>Gunneridae</taxon>
        <taxon>Pentapetalae</taxon>
        <taxon>rosids</taxon>
        <taxon>fabids</taxon>
        <taxon>Malpighiales</taxon>
        <taxon>Salicaceae</taxon>
        <taxon>Saliceae</taxon>
        <taxon>Salix</taxon>
    </lineage>
</organism>
<feature type="region of interest" description="Disordered" evidence="1">
    <location>
        <begin position="44"/>
        <end position="64"/>
    </location>
</feature>
<evidence type="ECO:0000256" key="1">
    <source>
        <dbReference type="SAM" id="MobiDB-lite"/>
    </source>
</evidence>
<sequence>MSLNRIVVCWEDFLLDYNVKVDPSFFPRDHTFYYLDYGHRDFAGNDSQYDQPPPRGNSGNGGSRCGPFKTWQSIYNYDIAFGLTPEEIKLVLGEEVA</sequence>